<comment type="caution">
    <text evidence="14">The sequence shown here is derived from an EMBL/GenBank/DDBJ whole genome shotgun (WGS) entry which is preliminary data.</text>
</comment>
<feature type="transmembrane region" description="Helical" evidence="12">
    <location>
        <begin position="67"/>
        <end position="86"/>
    </location>
</feature>
<organism evidence="14 15">
    <name type="scientific">Enhygromyxa salina</name>
    <dbReference type="NCBI Taxonomy" id="215803"/>
    <lineage>
        <taxon>Bacteria</taxon>
        <taxon>Pseudomonadati</taxon>
        <taxon>Myxococcota</taxon>
        <taxon>Polyangia</taxon>
        <taxon>Nannocystales</taxon>
        <taxon>Nannocystaceae</taxon>
        <taxon>Enhygromyxa</taxon>
    </lineage>
</organism>
<dbReference type="Gene3D" id="3.30.2010.10">
    <property type="entry name" value="Metalloproteases ('zincins'), catalytic domain"/>
    <property type="match status" value="1"/>
</dbReference>
<sequence>MAEPISAYPPSVAAPGIDLGAGPAYRRGVVRLLLGLVGFALIYLAMLIGCAAAMLVAVESAWREPGLWPVAIIVTLMFGPLLSFLLRGLVQRPGLSEAALTIDVHDHPRLQEFVAQLARDAGAPTPGQISLSVGVNAAMVRGHSTLASLVGGRCELIVGLGLVNVLDLREFKAALAHELGHFAQSSTRVGQWAHRVTIVLRGIVLERTRFDARLARGRAAKHGLVRTLAEVLSVGVRGARGVLASLLARIMHLNRALARELEFNADLHAVALCGSDPLVAALWGAQRGALAMNAAIGALTELAKHGVFTEDLYAHHQLRLEQLDERLAGARGPMLHALREPYRWGRRLHFPPGETPAEVMRYSHPSYRDREANAKQCYVAADQTPQPSAWTLFEPGPQLRRELTLRAYAQLGLTPDPAQLQPAAEVEVRLTEELAERRQGAHHHGFYDNRVVNPGPIDALLAELEAQPPTTEQLQVDVEPWRGPALAAFMAAWRETEAKLERPQQLERAQAERAAQLVEAHAGDRAVFRWLWHRASPRQREELVERHRFSSFVQGQIIALNAHHGRVAALFASVDAREYELASHAPLELLDALDALHRDLASSLALARDVALPELRNLETGGSLAAALLADPLIEALAHEAPLRPWLQQFMAQVTGIHGRLRTLYYKNLGQLLALQDRIDPFEPEPETEPEPENPPDQST</sequence>
<comment type="cofactor">
    <cofactor evidence="1">
        <name>Zn(2+)</name>
        <dbReference type="ChEBI" id="CHEBI:29105"/>
    </cofactor>
</comment>
<dbReference type="GO" id="GO:0006508">
    <property type="term" value="P:proteolysis"/>
    <property type="evidence" value="ECO:0007669"/>
    <property type="project" value="UniProtKB-KW"/>
</dbReference>
<evidence type="ECO:0000256" key="7">
    <source>
        <dbReference type="ARBA" id="ARBA00022833"/>
    </source>
</evidence>
<reference evidence="14 15" key="1">
    <citation type="submission" date="2018-03" db="EMBL/GenBank/DDBJ databases">
        <title>Draft Genome Sequences of the Obligatory Marine Myxobacteria Enhygromyxa salina SWB007.</title>
        <authorList>
            <person name="Poehlein A."/>
            <person name="Moghaddam J.A."/>
            <person name="Harms H."/>
            <person name="Alanjari M."/>
            <person name="Koenig G.M."/>
            <person name="Daniel R."/>
            <person name="Schaeberle T.F."/>
        </authorList>
    </citation>
    <scope>NUCLEOTIDE SEQUENCE [LARGE SCALE GENOMIC DNA]</scope>
    <source>
        <strain evidence="14 15">SWB007</strain>
    </source>
</reference>
<keyword evidence="2" id="KW-1003">Cell membrane</keyword>
<keyword evidence="10 12" id="KW-0472">Membrane</keyword>
<evidence type="ECO:0000256" key="6">
    <source>
        <dbReference type="ARBA" id="ARBA00022801"/>
    </source>
</evidence>
<keyword evidence="6" id="KW-0378">Hydrolase</keyword>
<keyword evidence="8 12" id="KW-1133">Transmembrane helix</keyword>
<accession>A0A2S9YQ15</accession>
<dbReference type="AlphaFoldDB" id="A0A2S9YQ15"/>
<evidence type="ECO:0000256" key="3">
    <source>
        <dbReference type="ARBA" id="ARBA00022670"/>
    </source>
</evidence>
<dbReference type="InterPro" id="IPR001915">
    <property type="entry name" value="Peptidase_M48"/>
</dbReference>
<keyword evidence="14" id="KW-0346">Stress response</keyword>
<feature type="transmembrane region" description="Helical" evidence="12">
    <location>
        <begin position="32"/>
        <end position="55"/>
    </location>
</feature>
<evidence type="ECO:0000256" key="8">
    <source>
        <dbReference type="ARBA" id="ARBA00022989"/>
    </source>
</evidence>
<feature type="domain" description="Peptidase M48" evidence="13">
    <location>
        <begin position="107"/>
        <end position="372"/>
    </location>
</feature>
<dbReference type="RefSeq" id="WP_106089910.1">
    <property type="nucleotide sequence ID" value="NZ_PVNL01000057.1"/>
</dbReference>
<gene>
    <name evidence="14" type="ORF">ENSA7_28980</name>
</gene>
<feature type="region of interest" description="Disordered" evidence="11">
    <location>
        <begin position="680"/>
        <end position="700"/>
    </location>
</feature>
<evidence type="ECO:0000256" key="12">
    <source>
        <dbReference type="SAM" id="Phobius"/>
    </source>
</evidence>
<evidence type="ECO:0000256" key="11">
    <source>
        <dbReference type="SAM" id="MobiDB-lite"/>
    </source>
</evidence>
<evidence type="ECO:0000256" key="4">
    <source>
        <dbReference type="ARBA" id="ARBA00022692"/>
    </source>
</evidence>
<keyword evidence="3" id="KW-0645">Protease</keyword>
<dbReference type="PANTHER" id="PTHR43221:SF2">
    <property type="entry name" value="PROTEASE HTPX HOMOLOG"/>
    <property type="match status" value="1"/>
</dbReference>
<dbReference type="InterPro" id="IPR050083">
    <property type="entry name" value="HtpX_protease"/>
</dbReference>
<proteinExistence type="predicted"/>
<evidence type="ECO:0000259" key="13">
    <source>
        <dbReference type="Pfam" id="PF01435"/>
    </source>
</evidence>
<dbReference type="PANTHER" id="PTHR43221">
    <property type="entry name" value="PROTEASE HTPX"/>
    <property type="match status" value="1"/>
</dbReference>
<evidence type="ECO:0000256" key="10">
    <source>
        <dbReference type="ARBA" id="ARBA00023136"/>
    </source>
</evidence>
<protein>
    <submittedName>
        <fullName evidence="14">Heat shock protein HtpX</fullName>
    </submittedName>
</protein>
<keyword evidence="5" id="KW-0479">Metal-binding</keyword>
<dbReference type="CDD" id="cd07328">
    <property type="entry name" value="M48_Ste24p_like"/>
    <property type="match status" value="1"/>
</dbReference>
<name>A0A2S9YQ15_9BACT</name>
<evidence type="ECO:0000313" key="15">
    <source>
        <dbReference type="Proteomes" id="UP000238823"/>
    </source>
</evidence>
<keyword evidence="7" id="KW-0862">Zinc</keyword>
<feature type="compositionally biased region" description="Acidic residues" evidence="11">
    <location>
        <begin position="682"/>
        <end position="694"/>
    </location>
</feature>
<dbReference type="Pfam" id="PF01435">
    <property type="entry name" value="Peptidase_M48"/>
    <property type="match status" value="1"/>
</dbReference>
<dbReference type="GO" id="GO:0046872">
    <property type="term" value="F:metal ion binding"/>
    <property type="evidence" value="ECO:0007669"/>
    <property type="project" value="UniProtKB-KW"/>
</dbReference>
<dbReference type="OrthoDB" id="9789270at2"/>
<evidence type="ECO:0000313" key="14">
    <source>
        <dbReference type="EMBL" id="PRQ07191.1"/>
    </source>
</evidence>
<evidence type="ECO:0000256" key="5">
    <source>
        <dbReference type="ARBA" id="ARBA00022723"/>
    </source>
</evidence>
<dbReference type="EMBL" id="PVNL01000057">
    <property type="protein sequence ID" value="PRQ07191.1"/>
    <property type="molecule type" value="Genomic_DNA"/>
</dbReference>
<evidence type="ECO:0000256" key="1">
    <source>
        <dbReference type="ARBA" id="ARBA00001947"/>
    </source>
</evidence>
<evidence type="ECO:0000256" key="9">
    <source>
        <dbReference type="ARBA" id="ARBA00023049"/>
    </source>
</evidence>
<evidence type="ECO:0000256" key="2">
    <source>
        <dbReference type="ARBA" id="ARBA00022475"/>
    </source>
</evidence>
<dbReference type="GO" id="GO:0004222">
    <property type="term" value="F:metalloendopeptidase activity"/>
    <property type="evidence" value="ECO:0007669"/>
    <property type="project" value="InterPro"/>
</dbReference>
<keyword evidence="4 12" id="KW-0812">Transmembrane</keyword>
<dbReference type="Proteomes" id="UP000238823">
    <property type="component" value="Unassembled WGS sequence"/>
</dbReference>
<keyword evidence="9" id="KW-0482">Metalloprotease</keyword>